<evidence type="ECO:0000256" key="1">
    <source>
        <dbReference type="SAM" id="SignalP"/>
    </source>
</evidence>
<protein>
    <recommendedName>
        <fullName evidence="4">Outer membrane protein with beta-barrel domain</fullName>
    </recommendedName>
</protein>
<organism evidence="2 3">
    <name type="scientific">Cecembia rubra</name>
    <dbReference type="NCBI Taxonomy" id="1485585"/>
    <lineage>
        <taxon>Bacteria</taxon>
        <taxon>Pseudomonadati</taxon>
        <taxon>Bacteroidota</taxon>
        <taxon>Cytophagia</taxon>
        <taxon>Cytophagales</taxon>
        <taxon>Cyclobacteriaceae</taxon>
        <taxon>Cecembia</taxon>
    </lineage>
</organism>
<evidence type="ECO:0000313" key="2">
    <source>
        <dbReference type="EMBL" id="PSL07240.1"/>
    </source>
</evidence>
<evidence type="ECO:0000313" key="3">
    <source>
        <dbReference type="Proteomes" id="UP000240708"/>
    </source>
</evidence>
<reference evidence="2 3" key="1">
    <citation type="submission" date="2018-03" db="EMBL/GenBank/DDBJ databases">
        <title>Genomic Encyclopedia of Archaeal and Bacterial Type Strains, Phase II (KMG-II): from individual species to whole genera.</title>
        <authorList>
            <person name="Goeker M."/>
        </authorList>
    </citation>
    <scope>NUCLEOTIDE SEQUENCE [LARGE SCALE GENOMIC DNA]</scope>
    <source>
        <strain evidence="2 3">DSM 28057</strain>
    </source>
</reference>
<dbReference type="Proteomes" id="UP000240708">
    <property type="component" value="Unassembled WGS sequence"/>
</dbReference>
<name>A0A2P8ECQ7_9BACT</name>
<sequence>MKKILTLLGLFLSINYSTYAQRSMARADKIGIGVGPSFLYGDNTGVMSDFKFKILPAASLDFTKYLGPYWDFRGTLGWQMIGSGDFYNERAKRRISEAGYPFAFNGSLIFADAMPTFIFNPDRRGFLPSLIKVYAGAGLGVFHSIRKDETRIYSEDSYTTVISNASNTGVYFPLRAGAFIEVPNMNGEIGLESAMLISPFANMEGNSRQQKRVKSDIAVQLQLFYRLYLW</sequence>
<keyword evidence="3" id="KW-1185">Reference proteome</keyword>
<dbReference type="AlphaFoldDB" id="A0A2P8ECQ7"/>
<accession>A0A2P8ECQ7</accession>
<keyword evidence="1" id="KW-0732">Signal</keyword>
<proteinExistence type="predicted"/>
<feature type="chain" id="PRO_5015170720" description="Outer membrane protein with beta-barrel domain" evidence="1">
    <location>
        <begin position="21"/>
        <end position="230"/>
    </location>
</feature>
<feature type="signal peptide" evidence="1">
    <location>
        <begin position="1"/>
        <end position="20"/>
    </location>
</feature>
<dbReference type="OrthoDB" id="837033at2"/>
<comment type="caution">
    <text evidence="2">The sequence shown here is derived from an EMBL/GenBank/DDBJ whole genome shotgun (WGS) entry which is preliminary data.</text>
</comment>
<evidence type="ECO:0008006" key="4">
    <source>
        <dbReference type="Google" id="ProtNLM"/>
    </source>
</evidence>
<dbReference type="EMBL" id="PYGF01000001">
    <property type="protein sequence ID" value="PSL07240.1"/>
    <property type="molecule type" value="Genomic_DNA"/>
</dbReference>
<dbReference type="RefSeq" id="WP_106565354.1">
    <property type="nucleotide sequence ID" value="NZ_PYGF01000001.1"/>
</dbReference>
<gene>
    <name evidence="2" type="ORF">CLV48_101170</name>
</gene>